<accession>A0A6N7YKC3</accession>
<dbReference type="Pfam" id="PF20434">
    <property type="entry name" value="BD-FAE"/>
    <property type="match status" value="1"/>
</dbReference>
<keyword evidence="4" id="KW-1185">Reference proteome</keyword>
<dbReference type="RefSeq" id="WP_154755588.1">
    <property type="nucleotide sequence ID" value="NZ_WMBA01000005.1"/>
</dbReference>
<dbReference type="InterPro" id="IPR049492">
    <property type="entry name" value="BD-FAE-like_dom"/>
</dbReference>
<evidence type="ECO:0000256" key="1">
    <source>
        <dbReference type="ARBA" id="ARBA00022801"/>
    </source>
</evidence>
<dbReference type="InterPro" id="IPR029058">
    <property type="entry name" value="AB_hydrolase_fold"/>
</dbReference>
<keyword evidence="1 3" id="KW-0378">Hydrolase</keyword>
<proteinExistence type="predicted"/>
<dbReference type="Gene3D" id="3.40.50.1820">
    <property type="entry name" value="alpha/beta hydrolase"/>
    <property type="match status" value="1"/>
</dbReference>
<dbReference type="OrthoDB" id="9803828at2"/>
<dbReference type="EMBL" id="WMBA01000005">
    <property type="protein sequence ID" value="MTD53337.1"/>
    <property type="molecule type" value="Genomic_DNA"/>
</dbReference>
<reference evidence="3 4" key="1">
    <citation type="submission" date="2019-11" db="EMBL/GenBank/DDBJ databases">
        <title>Draft genome of Amycolatopsis RM579.</title>
        <authorList>
            <person name="Duangmal K."/>
            <person name="Mingma R."/>
        </authorList>
    </citation>
    <scope>NUCLEOTIDE SEQUENCE [LARGE SCALE GENOMIC DNA]</scope>
    <source>
        <strain evidence="3 4">RM579</strain>
    </source>
</reference>
<dbReference type="PANTHER" id="PTHR48081">
    <property type="entry name" value="AB HYDROLASE SUPERFAMILY PROTEIN C4A8.06C"/>
    <property type="match status" value="1"/>
</dbReference>
<dbReference type="Proteomes" id="UP000440096">
    <property type="component" value="Unassembled WGS sequence"/>
</dbReference>
<dbReference type="AlphaFoldDB" id="A0A6N7YKC3"/>
<comment type="caution">
    <text evidence="3">The sequence shown here is derived from an EMBL/GenBank/DDBJ whole genome shotgun (WGS) entry which is preliminary data.</text>
</comment>
<evidence type="ECO:0000313" key="4">
    <source>
        <dbReference type="Proteomes" id="UP000440096"/>
    </source>
</evidence>
<evidence type="ECO:0000259" key="2">
    <source>
        <dbReference type="Pfam" id="PF20434"/>
    </source>
</evidence>
<dbReference type="PANTHER" id="PTHR48081:SF33">
    <property type="entry name" value="KYNURENINE FORMAMIDASE"/>
    <property type="match status" value="1"/>
</dbReference>
<protein>
    <submittedName>
        <fullName evidence="3">Alpha/beta hydrolase fold domain-containing protein</fullName>
    </submittedName>
</protein>
<feature type="domain" description="BD-FAE-like" evidence="2">
    <location>
        <begin position="62"/>
        <end position="152"/>
    </location>
</feature>
<dbReference type="GO" id="GO:0016787">
    <property type="term" value="F:hydrolase activity"/>
    <property type="evidence" value="ECO:0007669"/>
    <property type="project" value="UniProtKB-KW"/>
</dbReference>
<organism evidence="3 4">
    <name type="scientific">Amycolatopsis pithecellobii</name>
    <dbReference type="NCBI Taxonomy" id="664692"/>
    <lineage>
        <taxon>Bacteria</taxon>
        <taxon>Bacillati</taxon>
        <taxon>Actinomycetota</taxon>
        <taxon>Actinomycetes</taxon>
        <taxon>Pseudonocardiales</taxon>
        <taxon>Pseudonocardiaceae</taxon>
        <taxon>Amycolatopsis</taxon>
    </lineage>
</organism>
<dbReference type="SUPFAM" id="SSF53474">
    <property type="entry name" value="alpha/beta-Hydrolases"/>
    <property type="match status" value="1"/>
</dbReference>
<sequence>MTGGADLEYSPSSLVADLPGYLEAYAERSARARRDHRYRTLSYGEGRHERADFFPAHHGASLHVFVHGGYWQELGKDDSSFAAPAFLSAGIAYAALGYGLAPRYQLDDIVDMVRRGLRRLAGSAEAMGVDPARIVVSGTSAGAQLVLMALCTDAVLRRVLSGVALLSGIYDLRELVHTYVNDALGLTAGAARRNSPLLRLPSSLPPVVLARGGAETAPFVRQHEQLAAQLRDRTQLTEIVAPARNHFDLPDDLADPATELGRAVLAAHEERA</sequence>
<dbReference type="InterPro" id="IPR050300">
    <property type="entry name" value="GDXG_lipolytic_enzyme"/>
</dbReference>
<name>A0A6N7YKC3_9PSEU</name>
<gene>
    <name evidence="3" type="ORF">GKO32_04985</name>
</gene>
<evidence type="ECO:0000313" key="3">
    <source>
        <dbReference type="EMBL" id="MTD53337.1"/>
    </source>
</evidence>